<dbReference type="GO" id="GO:0005886">
    <property type="term" value="C:plasma membrane"/>
    <property type="evidence" value="ECO:0007669"/>
    <property type="project" value="TreeGrafter"/>
</dbReference>
<feature type="region of interest" description="Disordered" evidence="1">
    <location>
        <begin position="467"/>
        <end position="508"/>
    </location>
</feature>
<proteinExistence type="predicted"/>
<dbReference type="GO" id="GO:0005085">
    <property type="term" value="F:guanyl-nucleotide exchange factor activity"/>
    <property type="evidence" value="ECO:0007669"/>
    <property type="project" value="InterPro"/>
</dbReference>
<dbReference type="Gene3D" id="1.20.900.10">
    <property type="entry name" value="Dbl homology (DH) domain"/>
    <property type="match status" value="1"/>
</dbReference>
<feature type="region of interest" description="Disordered" evidence="1">
    <location>
        <begin position="379"/>
        <end position="444"/>
    </location>
</feature>
<dbReference type="GO" id="GO:0007266">
    <property type="term" value="P:Rho protein signal transduction"/>
    <property type="evidence" value="ECO:0007669"/>
    <property type="project" value="TreeGrafter"/>
</dbReference>
<gene>
    <name evidence="3" type="ORF">DSTB1V02_LOCUS14094</name>
</gene>
<dbReference type="AlphaFoldDB" id="A0A7R9FTA5"/>
<keyword evidence="4" id="KW-1185">Reference proteome</keyword>
<dbReference type="Proteomes" id="UP000677054">
    <property type="component" value="Unassembled WGS sequence"/>
</dbReference>
<dbReference type="EMBL" id="CAJPEV010009173">
    <property type="protein sequence ID" value="CAG0905570.1"/>
    <property type="molecule type" value="Genomic_DNA"/>
</dbReference>
<evidence type="ECO:0000256" key="1">
    <source>
        <dbReference type="SAM" id="MobiDB-lite"/>
    </source>
</evidence>
<dbReference type="InterPro" id="IPR040181">
    <property type="entry name" value="PKHG5/7"/>
</dbReference>
<feature type="compositionally biased region" description="Pro residues" evidence="1">
    <location>
        <begin position="499"/>
        <end position="508"/>
    </location>
</feature>
<dbReference type="PANTHER" id="PTHR13217:SF11">
    <property type="entry name" value="PLECKSTRIN HOMOLOGY DOMAIN-CONTAINING FAMILY G MEMBER 5"/>
    <property type="match status" value="1"/>
</dbReference>
<dbReference type="OrthoDB" id="5585231at2759"/>
<dbReference type="GO" id="GO:0043542">
    <property type="term" value="P:endothelial cell migration"/>
    <property type="evidence" value="ECO:0007669"/>
    <property type="project" value="TreeGrafter"/>
</dbReference>
<dbReference type="SUPFAM" id="SSF48065">
    <property type="entry name" value="DBL homology domain (DH-domain)"/>
    <property type="match status" value="1"/>
</dbReference>
<dbReference type="InterPro" id="IPR000219">
    <property type="entry name" value="DH_dom"/>
</dbReference>
<dbReference type="PANTHER" id="PTHR13217">
    <property type="entry name" value="PLECKSTRIN HOMOLOGY DOMAIN-CONTAINING FAMILY G MEMBER 7"/>
    <property type="match status" value="1"/>
</dbReference>
<dbReference type="InterPro" id="IPR035899">
    <property type="entry name" value="DBL_dom_sf"/>
</dbReference>
<sequence>MKEILWSVCERRGIGMKDVEVYGDTRTPIALTTEASRLGGKHLRVRAKDERTPVIRATKSASSASSLLKASSSSSSSSGSYRKGTNKLFNSSADDATLVSSSGGAGGAGGAGVTGNSSVLAPVGPAVEGPASNDGSLKVSKSAKQLNRWSGLFSNSFKDKDKMDQLVEHLKELDRGGGGKREEEVDVAGESLYALEEDWRDVVNEATEVKTERKRQQQTAIWELLQTEAAYINTIRVITDLFRWCLESLQRVGILTEIDNQRLFGNVEEIHEANDRFWREGLHVMIEASRNTMSPLNPLYLRSSLLSMEDLFAPYMRYCLDQTSCQHYCRELDHDNELFKAYLAAFIFSLGVLHLSPLNEPLEPKGLLSYKSPHFRNDSWNPTPKLPRIRETSSEPVPAHSGGKDLPPSTSLSEAFPSFLPPDRPRHDPDTTSPTGRRVRLDETRRGVQPTIEERETTACVMERGRRQPRRQMHHGILPPGACTQETPGPWSPTILFPSRPPFLPQPP</sequence>
<feature type="domain" description="DH" evidence="2">
    <location>
        <begin position="216"/>
        <end position="343"/>
    </location>
</feature>
<feature type="non-terminal residue" evidence="3">
    <location>
        <position position="1"/>
    </location>
</feature>
<dbReference type="GO" id="GO:0030139">
    <property type="term" value="C:endocytic vesicle"/>
    <property type="evidence" value="ECO:0007669"/>
    <property type="project" value="TreeGrafter"/>
</dbReference>
<dbReference type="GO" id="GO:0030424">
    <property type="term" value="C:axon"/>
    <property type="evidence" value="ECO:0007669"/>
    <property type="project" value="TreeGrafter"/>
</dbReference>
<name>A0A7R9FTA5_9CRUS</name>
<dbReference type="EMBL" id="LR908691">
    <property type="protein sequence ID" value="CAD7254348.1"/>
    <property type="molecule type" value="Genomic_DNA"/>
</dbReference>
<reference evidence="3" key="1">
    <citation type="submission" date="2020-11" db="EMBL/GenBank/DDBJ databases">
        <authorList>
            <person name="Tran Van P."/>
        </authorList>
    </citation>
    <scope>NUCLEOTIDE SEQUENCE</scope>
</reference>
<dbReference type="PROSITE" id="PS50010">
    <property type="entry name" value="DH_2"/>
    <property type="match status" value="1"/>
</dbReference>
<evidence type="ECO:0000259" key="2">
    <source>
        <dbReference type="PROSITE" id="PS50010"/>
    </source>
</evidence>
<protein>
    <recommendedName>
        <fullName evidence="2">DH domain-containing protein</fullName>
    </recommendedName>
</protein>
<accession>A0A7R9FTA5</accession>
<evidence type="ECO:0000313" key="4">
    <source>
        <dbReference type="Proteomes" id="UP000677054"/>
    </source>
</evidence>
<dbReference type="Pfam" id="PF00621">
    <property type="entry name" value="RhoGEF"/>
    <property type="match status" value="1"/>
</dbReference>
<organism evidence="3">
    <name type="scientific">Darwinula stevensoni</name>
    <dbReference type="NCBI Taxonomy" id="69355"/>
    <lineage>
        <taxon>Eukaryota</taxon>
        <taxon>Metazoa</taxon>
        <taxon>Ecdysozoa</taxon>
        <taxon>Arthropoda</taxon>
        <taxon>Crustacea</taxon>
        <taxon>Oligostraca</taxon>
        <taxon>Ostracoda</taxon>
        <taxon>Podocopa</taxon>
        <taxon>Podocopida</taxon>
        <taxon>Darwinulocopina</taxon>
        <taxon>Darwinuloidea</taxon>
        <taxon>Darwinulidae</taxon>
        <taxon>Darwinula</taxon>
    </lineage>
</organism>
<evidence type="ECO:0000313" key="3">
    <source>
        <dbReference type="EMBL" id="CAD7254348.1"/>
    </source>
</evidence>